<dbReference type="Proteomes" id="UP001470230">
    <property type="component" value="Unassembled WGS sequence"/>
</dbReference>
<keyword evidence="10" id="KW-0594">Phospholipid biosynthesis</keyword>
<keyword evidence="4" id="KW-0444">Lipid biosynthesis</keyword>
<keyword evidence="7 13" id="KW-1133">Transmembrane helix</keyword>
<evidence type="ECO:0000256" key="10">
    <source>
        <dbReference type="ARBA" id="ARBA00023209"/>
    </source>
</evidence>
<feature type="domain" description="Phospholipid/glycerol acyltransferase" evidence="14">
    <location>
        <begin position="125"/>
        <end position="232"/>
    </location>
</feature>
<sequence>MVKLYSSTPSYYPEYTHQTELSDVSDEEFMSAWKPRKYLWYHRVFQIICFFLFLGPIRAVIGITVFILTICLIVLIRYIIHKLELPIDTGKRFCISIANFGFRFLLFAFGIVHIKVNGKIDPKTRVFVANHTVYVDPMIISCIHPVTVVMKKEVAGSSFTKYLMEIVDPVFIDRSAHTGASKHVVERANNPKRFPVLIFPEATMNNGDHLLKFHRGAFLSKQKVQLFCIRYWQPLVPHGWNQFAWTTVSMPMYLFEVFSMPFTFVSVDVLDPITLDVEGKGDVQTFTDYGQLNMANHLGVKAITRSSNELFMKEKEE</sequence>
<name>A0ABR2GTL1_9EUKA</name>
<feature type="transmembrane region" description="Helical" evidence="13">
    <location>
        <begin position="38"/>
        <end position="54"/>
    </location>
</feature>
<evidence type="ECO:0000256" key="5">
    <source>
        <dbReference type="ARBA" id="ARBA00022679"/>
    </source>
</evidence>
<dbReference type="EMBL" id="JAPFFF010000060">
    <property type="protein sequence ID" value="KAK8837274.1"/>
    <property type="molecule type" value="Genomic_DNA"/>
</dbReference>
<evidence type="ECO:0000256" key="9">
    <source>
        <dbReference type="ARBA" id="ARBA00023136"/>
    </source>
</evidence>
<dbReference type="PANTHER" id="PTHR23063:SF52">
    <property type="entry name" value="LYSOPHOSPHATIDYLCHOLINE ACYLTRANSFERASE"/>
    <property type="match status" value="1"/>
</dbReference>
<evidence type="ECO:0000256" key="3">
    <source>
        <dbReference type="ARBA" id="ARBA00008655"/>
    </source>
</evidence>
<accession>A0ABR2GTL1</accession>
<dbReference type="SUPFAM" id="SSF69593">
    <property type="entry name" value="Glycerol-3-phosphate (1)-acyltransferase"/>
    <property type="match status" value="1"/>
</dbReference>
<evidence type="ECO:0000256" key="4">
    <source>
        <dbReference type="ARBA" id="ARBA00022516"/>
    </source>
</evidence>
<keyword evidence="16" id="KW-1185">Reference proteome</keyword>
<evidence type="ECO:0000313" key="15">
    <source>
        <dbReference type="EMBL" id="KAK8837274.1"/>
    </source>
</evidence>
<evidence type="ECO:0000256" key="6">
    <source>
        <dbReference type="ARBA" id="ARBA00022692"/>
    </source>
</evidence>
<evidence type="ECO:0000256" key="13">
    <source>
        <dbReference type="SAM" id="Phobius"/>
    </source>
</evidence>
<feature type="transmembrane region" description="Helical" evidence="13">
    <location>
        <begin position="92"/>
        <end position="114"/>
    </location>
</feature>
<evidence type="ECO:0000256" key="7">
    <source>
        <dbReference type="ARBA" id="ARBA00022989"/>
    </source>
</evidence>
<keyword evidence="6 13" id="KW-0812">Transmembrane</keyword>
<keyword evidence="11" id="KW-1208">Phospholipid metabolism</keyword>
<comment type="similarity">
    <text evidence="3">Belongs to the 1-acyl-sn-glycerol-3-phosphate acyltransferase family.</text>
</comment>
<evidence type="ECO:0000256" key="11">
    <source>
        <dbReference type="ARBA" id="ARBA00023264"/>
    </source>
</evidence>
<organism evidence="15 16">
    <name type="scientific">Tritrichomonas musculus</name>
    <dbReference type="NCBI Taxonomy" id="1915356"/>
    <lineage>
        <taxon>Eukaryota</taxon>
        <taxon>Metamonada</taxon>
        <taxon>Parabasalia</taxon>
        <taxon>Tritrichomonadida</taxon>
        <taxon>Tritrichomonadidae</taxon>
        <taxon>Tritrichomonas</taxon>
    </lineage>
</organism>
<keyword evidence="9 13" id="KW-0472">Membrane</keyword>
<dbReference type="PANTHER" id="PTHR23063">
    <property type="entry name" value="PHOSPHOLIPID ACYLTRANSFERASE"/>
    <property type="match status" value="1"/>
</dbReference>
<dbReference type="InterPro" id="IPR002123">
    <property type="entry name" value="Plipid/glycerol_acylTrfase"/>
</dbReference>
<evidence type="ECO:0000313" key="16">
    <source>
        <dbReference type="Proteomes" id="UP001470230"/>
    </source>
</evidence>
<evidence type="ECO:0000256" key="8">
    <source>
        <dbReference type="ARBA" id="ARBA00023098"/>
    </source>
</evidence>
<dbReference type="SMART" id="SM00563">
    <property type="entry name" value="PlsC"/>
    <property type="match status" value="1"/>
</dbReference>
<dbReference type="InterPro" id="IPR045252">
    <property type="entry name" value="LPCAT1-like"/>
</dbReference>
<feature type="transmembrane region" description="Helical" evidence="13">
    <location>
        <begin position="60"/>
        <end position="80"/>
    </location>
</feature>
<reference evidence="15 16" key="1">
    <citation type="submission" date="2024-04" db="EMBL/GenBank/DDBJ databases">
        <title>Tritrichomonas musculus Genome.</title>
        <authorList>
            <person name="Alves-Ferreira E."/>
            <person name="Grigg M."/>
            <person name="Lorenzi H."/>
            <person name="Galac M."/>
        </authorList>
    </citation>
    <scope>NUCLEOTIDE SEQUENCE [LARGE SCALE GENOMIC DNA]</scope>
    <source>
        <strain evidence="15 16">EAF2021</strain>
    </source>
</reference>
<comment type="subcellular location">
    <subcellularLocation>
        <location evidence="1">Membrane</location>
    </subcellularLocation>
</comment>
<evidence type="ECO:0000256" key="12">
    <source>
        <dbReference type="ARBA" id="ARBA00023315"/>
    </source>
</evidence>
<dbReference type="CDD" id="cd07991">
    <property type="entry name" value="LPLAT_LPCAT1-like"/>
    <property type="match status" value="1"/>
</dbReference>
<evidence type="ECO:0000259" key="14">
    <source>
        <dbReference type="SMART" id="SM00563"/>
    </source>
</evidence>
<keyword evidence="5" id="KW-0808">Transferase</keyword>
<dbReference type="Pfam" id="PF01553">
    <property type="entry name" value="Acyltransferase"/>
    <property type="match status" value="1"/>
</dbReference>
<gene>
    <name evidence="15" type="ORF">M9Y10_036704</name>
</gene>
<comment type="pathway">
    <text evidence="2">Lipid metabolism.</text>
</comment>
<evidence type="ECO:0000256" key="1">
    <source>
        <dbReference type="ARBA" id="ARBA00004370"/>
    </source>
</evidence>
<evidence type="ECO:0000256" key="2">
    <source>
        <dbReference type="ARBA" id="ARBA00005189"/>
    </source>
</evidence>
<protein>
    <submittedName>
        <fullName evidence="15">Ancient ubiquitous protein 1</fullName>
    </submittedName>
</protein>
<proteinExistence type="inferred from homology"/>
<keyword evidence="8" id="KW-0443">Lipid metabolism</keyword>
<comment type="caution">
    <text evidence="15">The sequence shown here is derived from an EMBL/GenBank/DDBJ whole genome shotgun (WGS) entry which is preliminary data.</text>
</comment>
<keyword evidence="12" id="KW-0012">Acyltransferase</keyword>